<dbReference type="OrthoDB" id="427721at2759"/>
<accession>A0A813G809</accession>
<protein>
    <recommendedName>
        <fullName evidence="3">Nucleotide-diphospho-sugar transferase domain-containing protein</fullName>
    </recommendedName>
</protein>
<dbReference type="Proteomes" id="UP000654075">
    <property type="component" value="Unassembled WGS sequence"/>
</dbReference>
<name>A0A813G809_POLGL</name>
<proteinExistence type="predicted"/>
<dbReference type="AlphaFoldDB" id="A0A813G809"/>
<organism evidence="1 2">
    <name type="scientific">Polarella glacialis</name>
    <name type="common">Dinoflagellate</name>
    <dbReference type="NCBI Taxonomy" id="89957"/>
    <lineage>
        <taxon>Eukaryota</taxon>
        <taxon>Sar</taxon>
        <taxon>Alveolata</taxon>
        <taxon>Dinophyceae</taxon>
        <taxon>Suessiales</taxon>
        <taxon>Suessiaceae</taxon>
        <taxon>Polarella</taxon>
    </lineage>
</organism>
<keyword evidence="2" id="KW-1185">Reference proteome</keyword>
<reference evidence="1" key="1">
    <citation type="submission" date="2021-02" db="EMBL/GenBank/DDBJ databases">
        <authorList>
            <person name="Dougan E. K."/>
            <person name="Rhodes N."/>
            <person name="Thang M."/>
            <person name="Chan C."/>
        </authorList>
    </citation>
    <scope>NUCLEOTIDE SEQUENCE</scope>
</reference>
<sequence length="279" mass="32237">MFFLRFSAEDVALLRPLASNGEPLLVAWTTGGKKYTTLALNLAQSVRANVGPELEQRFVCIALDQEAQELMQRHNFHSVLHEVSRSNNLDDAIWKLRWMALYTFAHLGINSLVLDSDRVALSSPFAKRMRHEDHCNTGCIYVKASKHVEQFLLNYLQENNESMIAGIQRDWFDQKVFGRFVERHVFRMEGDQVHVVYGTGDQEQVHRNLEAKAGDRVQRPLRIRVLDPVVFAHGMNYFYMRAHLAPGRETQVATAHANGVNDKNYFLRDRGLWYIDDFD</sequence>
<dbReference type="SUPFAM" id="SSF53448">
    <property type="entry name" value="Nucleotide-diphospho-sugar transferases"/>
    <property type="match status" value="1"/>
</dbReference>
<dbReference type="InterPro" id="IPR029044">
    <property type="entry name" value="Nucleotide-diphossugar_trans"/>
</dbReference>
<gene>
    <name evidence="1" type="ORF">PGLA1383_LOCUS38741</name>
</gene>
<comment type="caution">
    <text evidence="1">The sequence shown here is derived from an EMBL/GenBank/DDBJ whole genome shotgun (WGS) entry which is preliminary data.</text>
</comment>
<evidence type="ECO:0000313" key="1">
    <source>
        <dbReference type="EMBL" id="CAE8621220.1"/>
    </source>
</evidence>
<evidence type="ECO:0000313" key="2">
    <source>
        <dbReference type="Proteomes" id="UP000654075"/>
    </source>
</evidence>
<evidence type="ECO:0008006" key="3">
    <source>
        <dbReference type="Google" id="ProtNLM"/>
    </source>
</evidence>
<dbReference type="EMBL" id="CAJNNV010027673">
    <property type="protein sequence ID" value="CAE8621220.1"/>
    <property type="molecule type" value="Genomic_DNA"/>
</dbReference>